<dbReference type="AlphaFoldDB" id="A0A432VTF8"/>
<keyword evidence="3" id="KW-1185">Reference proteome</keyword>
<comment type="caution">
    <text evidence="2">The sequence shown here is derived from an EMBL/GenBank/DDBJ whole genome shotgun (WGS) entry which is preliminary data.</text>
</comment>
<keyword evidence="1" id="KW-1133">Transmembrane helix</keyword>
<protein>
    <submittedName>
        <fullName evidence="2">Uncharacterized protein</fullName>
    </submittedName>
</protein>
<evidence type="ECO:0000256" key="1">
    <source>
        <dbReference type="SAM" id="Phobius"/>
    </source>
</evidence>
<feature type="transmembrane region" description="Helical" evidence="1">
    <location>
        <begin position="60"/>
        <end position="89"/>
    </location>
</feature>
<sequence>MRTFLIAVAIVLGLVWFGPALITLLVEGILLFFVPLLVVAAVAGVGFFIGSVVFGSTVLAFSIAALVVVVLGFSIFWPVLLLLLIVWLFSRSRTQTL</sequence>
<accession>A0A432VTF8</accession>
<evidence type="ECO:0000313" key="2">
    <source>
        <dbReference type="EMBL" id="RUO19758.1"/>
    </source>
</evidence>
<keyword evidence="1" id="KW-0812">Transmembrane</keyword>
<organism evidence="2 3">
    <name type="scientific">Aliidiomarina haloalkalitolerans</name>
    <dbReference type="NCBI Taxonomy" id="859059"/>
    <lineage>
        <taxon>Bacteria</taxon>
        <taxon>Pseudomonadati</taxon>
        <taxon>Pseudomonadota</taxon>
        <taxon>Gammaproteobacteria</taxon>
        <taxon>Alteromonadales</taxon>
        <taxon>Idiomarinaceae</taxon>
        <taxon>Aliidiomarina</taxon>
    </lineage>
</organism>
<feature type="transmembrane region" description="Helical" evidence="1">
    <location>
        <begin position="33"/>
        <end position="54"/>
    </location>
</feature>
<evidence type="ECO:0000313" key="3">
    <source>
        <dbReference type="Proteomes" id="UP000288212"/>
    </source>
</evidence>
<keyword evidence="1" id="KW-0472">Membrane</keyword>
<name>A0A432VTF8_9GAMM</name>
<dbReference type="RefSeq" id="WP_126792507.1">
    <property type="nucleotide sequence ID" value="NZ_PIPI01000004.1"/>
</dbReference>
<proteinExistence type="predicted"/>
<gene>
    <name evidence="2" type="ORF">CWE06_06880</name>
</gene>
<dbReference type="EMBL" id="PIPI01000004">
    <property type="protein sequence ID" value="RUO19758.1"/>
    <property type="molecule type" value="Genomic_DNA"/>
</dbReference>
<reference evidence="2 3" key="1">
    <citation type="journal article" date="2011" name="Front. Microbiol.">
        <title>Genomic signatures of strain selection and enhancement in Bacillus atrophaeus var. globigii, a historical biowarfare simulant.</title>
        <authorList>
            <person name="Gibbons H.S."/>
            <person name="Broomall S.M."/>
            <person name="McNew L.A."/>
            <person name="Daligault H."/>
            <person name="Chapman C."/>
            <person name="Bruce D."/>
            <person name="Karavis M."/>
            <person name="Krepps M."/>
            <person name="McGregor P.A."/>
            <person name="Hong C."/>
            <person name="Park K.H."/>
            <person name="Akmal A."/>
            <person name="Feldman A."/>
            <person name="Lin J.S."/>
            <person name="Chang W.E."/>
            <person name="Higgs B.W."/>
            <person name="Demirev P."/>
            <person name="Lindquist J."/>
            <person name="Liem A."/>
            <person name="Fochler E."/>
            <person name="Read T.D."/>
            <person name="Tapia R."/>
            <person name="Johnson S."/>
            <person name="Bishop-Lilly K.A."/>
            <person name="Detter C."/>
            <person name="Han C."/>
            <person name="Sozhamannan S."/>
            <person name="Rosenzweig C.N."/>
            <person name="Skowronski E.W."/>
        </authorList>
    </citation>
    <scope>NUCLEOTIDE SEQUENCE [LARGE SCALE GENOMIC DNA]</scope>
    <source>
        <strain evidence="2 3">AK5</strain>
    </source>
</reference>
<feature type="transmembrane region" description="Helical" evidence="1">
    <location>
        <begin position="6"/>
        <end position="26"/>
    </location>
</feature>
<dbReference type="Proteomes" id="UP000288212">
    <property type="component" value="Unassembled WGS sequence"/>
</dbReference>